<feature type="transmembrane region" description="Helical" evidence="1">
    <location>
        <begin position="203"/>
        <end position="224"/>
    </location>
</feature>
<evidence type="ECO:0000256" key="1">
    <source>
        <dbReference type="SAM" id="Phobius"/>
    </source>
</evidence>
<comment type="caution">
    <text evidence="2">The sequence shown here is derived from an EMBL/GenBank/DDBJ whole genome shotgun (WGS) entry which is preliminary data.</text>
</comment>
<dbReference type="AlphaFoldDB" id="A0A9X1SDD3"/>
<feature type="transmembrane region" description="Helical" evidence="1">
    <location>
        <begin position="97"/>
        <end position="121"/>
    </location>
</feature>
<feature type="transmembrane region" description="Helical" evidence="1">
    <location>
        <begin position="141"/>
        <end position="164"/>
    </location>
</feature>
<feature type="transmembrane region" description="Helical" evidence="1">
    <location>
        <begin position="6"/>
        <end position="23"/>
    </location>
</feature>
<evidence type="ECO:0000313" key="2">
    <source>
        <dbReference type="EMBL" id="MCC3298677.1"/>
    </source>
</evidence>
<keyword evidence="1" id="KW-0472">Membrane</keyword>
<keyword evidence="1" id="KW-1133">Transmembrane helix</keyword>
<organism evidence="2 3">
    <name type="scientific">Arthrobacter caoxuetaonis</name>
    <dbReference type="NCBI Taxonomy" id="2886935"/>
    <lineage>
        <taxon>Bacteria</taxon>
        <taxon>Bacillati</taxon>
        <taxon>Actinomycetota</taxon>
        <taxon>Actinomycetes</taxon>
        <taxon>Micrococcales</taxon>
        <taxon>Micrococcaceae</taxon>
        <taxon>Arthrobacter</taxon>
    </lineage>
</organism>
<accession>A0A9X1SDD3</accession>
<dbReference type="Proteomes" id="UP001139158">
    <property type="component" value="Unassembled WGS sequence"/>
</dbReference>
<gene>
    <name evidence="2" type="ORF">LJ757_12805</name>
</gene>
<evidence type="ECO:0000313" key="3">
    <source>
        <dbReference type="Proteomes" id="UP001139158"/>
    </source>
</evidence>
<reference evidence="2" key="1">
    <citation type="submission" date="2021-10" db="EMBL/GenBank/DDBJ databases">
        <title>Novel species in genus Arthrobacter.</title>
        <authorList>
            <person name="Liu Y."/>
        </authorList>
    </citation>
    <scope>NUCLEOTIDE SEQUENCE</scope>
    <source>
        <strain evidence="2">Zg-Y453</strain>
    </source>
</reference>
<dbReference type="EMBL" id="JAJFZV010000013">
    <property type="protein sequence ID" value="MCC3298677.1"/>
    <property type="molecule type" value="Genomic_DNA"/>
</dbReference>
<protein>
    <submittedName>
        <fullName evidence="2">Uncharacterized protein</fullName>
    </submittedName>
</protein>
<name>A0A9X1SDD3_9MICC</name>
<feature type="transmembrane region" description="Helical" evidence="1">
    <location>
        <begin position="68"/>
        <end position="90"/>
    </location>
</feature>
<feature type="transmembrane region" description="Helical" evidence="1">
    <location>
        <begin position="176"/>
        <end position="197"/>
    </location>
</feature>
<keyword evidence="1" id="KW-0812">Transmembrane</keyword>
<sequence>MTAGVAVQMTAFGISSLFALFRLPDAIRGRNRMMFACMVLISVSVGLSLPAIYTAVDPLVGGVNIANLFLRMALYGVFVILGVRGAAAFGADWAKKLIIGPVGLVVLGIIVALTVGFFVASDLPATSTSLYAYDDQVSVQVYAMLGRLYPAYVAACVCAPALAASRNTCYRLPHRIGAGLMGIGLAIVVVFTALALVADLGAFMLLLPFSAVILVTVGLAIMWASHRRQMIRPRPSPLAESYRNVS</sequence>
<keyword evidence="3" id="KW-1185">Reference proteome</keyword>
<proteinExistence type="predicted"/>
<dbReference type="RefSeq" id="WP_227896543.1">
    <property type="nucleotide sequence ID" value="NZ_CP099466.1"/>
</dbReference>
<feature type="transmembrane region" description="Helical" evidence="1">
    <location>
        <begin position="35"/>
        <end position="56"/>
    </location>
</feature>